<dbReference type="STRING" id="1316194.A0A1Q5UMC4"/>
<dbReference type="EMBL" id="MNBE01000128">
    <property type="protein sequence ID" value="OKP13611.1"/>
    <property type="molecule type" value="Genomic_DNA"/>
</dbReference>
<keyword evidence="2" id="KW-1185">Reference proteome</keyword>
<dbReference type="AlphaFoldDB" id="A0A1Q5UMC4"/>
<evidence type="ECO:0000313" key="2">
    <source>
        <dbReference type="Proteomes" id="UP000186955"/>
    </source>
</evidence>
<name>A0A1Q5UMC4_9EURO</name>
<comment type="caution">
    <text evidence="1">The sequence shown here is derived from an EMBL/GenBank/DDBJ whole genome shotgun (WGS) entry which is preliminary data.</text>
</comment>
<gene>
    <name evidence="1" type="ORF">PENSUB_802</name>
</gene>
<sequence length="297" mass="33751">MSSSHIPDYEIEEPSKRDPTIETCLNGADNLERLLQKDGFTKWGFVIYRCTYQSQKDWERFIARFLQPVTEYLEDSKGLDMLEGFTPTVFEDLLFNKATTALLRTHFRKWATTAPLQEQGIDTFGHSGRYRFFIMVDQEVLESVLDSDPDAITRTGFVRLVYGEWEPEVNEDSNESVDSDKEFEPLEGCTQEDVGWMKVPYDEIQAVGALTMRDMDDWDIYAITHQSLPNYATLVTGDFFNMVPESLRTISRSIQNFGLGSLGRNETNVTNGNLFGLVDSSNAHKEAKLGGGDQGDE</sequence>
<proteinExistence type="predicted"/>
<dbReference type="Proteomes" id="UP000186955">
    <property type="component" value="Unassembled WGS sequence"/>
</dbReference>
<accession>A0A1Q5UMC4</accession>
<evidence type="ECO:0000313" key="1">
    <source>
        <dbReference type="EMBL" id="OKP13611.1"/>
    </source>
</evidence>
<protein>
    <submittedName>
        <fullName evidence="1">Uncharacterized protein</fullName>
    </submittedName>
</protein>
<organism evidence="1 2">
    <name type="scientific">Penicillium subrubescens</name>
    <dbReference type="NCBI Taxonomy" id="1316194"/>
    <lineage>
        <taxon>Eukaryota</taxon>
        <taxon>Fungi</taxon>
        <taxon>Dikarya</taxon>
        <taxon>Ascomycota</taxon>
        <taxon>Pezizomycotina</taxon>
        <taxon>Eurotiomycetes</taxon>
        <taxon>Eurotiomycetidae</taxon>
        <taxon>Eurotiales</taxon>
        <taxon>Aspergillaceae</taxon>
        <taxon>Penicillium</taxon>
    </lineage>
</organism>
<reference evidence="1 2" key="1">
    <citation type="submission" date="2016-10" db="EMBL/GenBank/DDBJ databases">
        <title>Genome sequence of the ascomycete fungus Penicillium subrubescens.</title>
        <authorList>
            <person name="De Vries R.P."/>
            <person name="Peng M."/>
            <person name="Dilokpimol A."/>
            <person name="Hilden K."/>
            <person name="Makela M.R."/>
            <person name="Grigoriev I."/>
            <person name="Riley R."/>
            <person name="Granchi Z."/>
        </authorList>
    </citation>
    <scope>NUCLEOTIDE SEQUENCE [LARGE SCALE GENOMIC DNA]</scope>
    <source>
        <strain evidence="1 2">CBS 132785</strain>
    </source>
</reference>